<dbReference type="EMBL" id="MFGX01000089">
    <property type="protein sequence ID" value="OGF54100.1"/>
    <property type="molecule type" value="Genomic_DNA"/>
</dbReference>
<sequence length="183" mass="20873">MSRISVVAVVVVMLLSGCDLFRTDSLAPLNLYPQLEYGPKYNGRVAEPHASFQHLIWDRTDCSLSNRGGTPFECIGEKPYLLRLKGQMINDGTNDISRVSGTYEMWNDLGQLQATEQWYLKTTESDRTGKIRDSWNAGETELFQLTIEPSCVEFYGPCRKWNYDPNYVSKVVVSITEIEFLEP</sequence>
<dbReference type="Proteomes" id="UP000179157">
    <property type="component" value="Unassembled WGS sequence"/>
</dbReference>
<name>A0A1F5USK9_FRAXR</name>
<reference evidence="1 2" key="1">
    <citation type="journal article" date="2016" name="Nat. Commun.">
        <title>Thousands of microbial genomes shed light on interconnected biogeochemical processes in an aquifer system.</title>
        <authorList>
            <person name="Anantharaman K."/>
            <person name="Brown C.T."/>
            <person name="Hug L.A."/>
            <person name="Sharon I."/>
            <person name="Castelle C.J."/>
            <person name="Probst A.J."/>
            <person name="Thomas B.C."/>
            <person name="Singh A."/>
            <person name="Wilkins M.J."/>
            <person name="Karaoz U."/>
            <person name="Brodie E.L."/>
            <person name="Williams K.H."/>
            <person name="Hubbard S.S."/>
            <person name="Banfield J.F."/>
        </authorList>
    </citation>
    <scope>NUCLEOTIDE SEQUENCE [LARGE SCALE GENOMIC DNA]</scope>
    <source>
        <strain evidence="2">RBG_16_55_9</strain>
    </source>
</reference>
<protein>
    <submittedName>
        <fullName evidence="1">Uncharacterized protein</fullName>
    </submittedName>
</protein>
<comment type="caution">
    <text evidence="1">The sequence shown here is derived from an EMBL/GenBank/DDBJ whole genome shotgun (WGS) entry which is preliminary data.</text>
</comment>
<evidence type="ECO:0000313" key="1">
    <source>
        <dbReference type="EMBL" id="OGF54100.1"/>
    </source>
</evidence>
<gene>
    <name evidence="1" type="ORF">A2Z21_08405</name>
</gene>
<proteinExistence type="predicted"/>
<organism evidence="1 2">
    <name type="scientific">Fraserbacteria sp. (strain RBG_16_55_9)</name>
    <dbReference type="NCBI Taxonomy" id="1817864"/>
    <lineage>
        <taxon>Bacteria</taxon>
        <taxon>Candidatus Fraseribacteriota</taxon>
    </lineage>
</organism>
<accession>A0A1F5USK9</accession>
<dbReference type="PROSITE" id="PS51257">
    <property type="entry name" value="PROKAR_LIPOPROTEIN"/>
    <property type="match status" value="1"/>
</dbReference>
<dbReference type="AlphaFoldDB" id="A0A1F5USK9"/>
<evidence type="ECO:0000313" key="2">
    <source>
        <dbReference type="Proteomes" id="UP000179157"/>
    </source>
</evidence>